<dbReference type="SUPFAM" id="SSF69322">
    <property type="entry name" value="Tricorn protease domain 2"/>
    <property type="match status" value="1"/>
</dbReference>
<proteinExistence type="predicted"/>
<accession>A0A7I8W0Y8</accession>
<feature type="coiled-coil region" evidence="1">
    <location>
        <begin position="554"/>
        <end position="589"/>
    </location>
</feature>
<evidence type="ECO:0000256" key="2">
    <source>
        <dbReference type="SAM" id="Phobius"/>
    </source>
</evidence>
<feature type="coiled-coil region" evidence="1">
    <location>
        <begin position="137"/>
        <end position="164"/>
    </location>
</feature>
<keyword evidence="1" id="KW-0175">Coiled coil</keyword>
<sequence>MNPSCKFCNAFWWEKKLYCLPCAVIHIYCEECLYKISFQRELRAGDKFHCPTCSVEHRWPIEGVRGFSRIPYDNMNKMHTKTDRESISSSDSVFMENTELNGNGTVELAEENYPENIITRALKQVEINCKEVSNQVLKEVNLILNALNAEHQLLQKEINNYRSYTEYELKRLALEGGEFDVLKTFNDDVYKKFIDRKLSNRVLKILGKNMYFKSAKGDVKIGEVLENTINGKELREESEIQALTTTPSSVIYLTEKHERNYIYKIVEYSFNKNLMRCHLMWKTAHKNGYKLAVGKNIYVMDDRTGSIYLIDKDAVECSDPGFFASPSKSTISVRCSYFTSYPGGGVITYTGYNYEAKISKLSDPFEEVWTIELALTNGIVNDMKTCANFVYILTSNSKICILDLETGNLLWRINWMGMSVPVYGFEDLRFTPSNRTVSCLLMGENITVLIDQLKNKTNSWTFMVYGNNCESYKIIDYVKMEIGVKLCLLGNDYKTLRFHTAYNHEMSEDKLQAEGVLDLMFAKSLWHVNNNKKTTLSKLESEISMLQAFIIRDHEELKNQIENYYTQKKNDLKNKLKLAKKELFSTNHQLPIEMYRQEFFLEPFNDIVDCHIDFEPNSTIKHFILGDILEITNHKNNLKFDYKIESLICTNNSIILLSRRHKTNNYKYILEEYVINRNILIFHSFWITGCKTSYDIAANLKNIYILEKETGNLFVVQLKKFTDPEQPKLFAAVSLMYSETSFPVCCIIPFHRGIIMHRGNGRITKIFDPFKEDWTIDLKSKYLHAENMMTTQNFLFVLNSNDLWVFYLDSGAVYRRIEYNESNIMLSFERLRYIIPMYSISCMILSTYSVIFIEINNKGEPEILRYERRDGHWTVRDFVFSPFGAKLCLLDDSGKNIKLLPICLAKF</sequence>
<name>A0A7I8W0Y8_9ANNE</name>
<feature type="transmembrane region" description="Helical" evidence="2">
    <location>
        <begin position="833"/>
        <end position="855"/>
    </location>
</feature>
<reference evidence="3 4" key="1">
    <citation type="submission" date="2020-08" db="EMBL/GenBank/DDBJ databases">
        <authorList>
            <person name="Hejnol A."/>
        </authorList>
    </citation>
    <scope>NUCLEOTIDE SEQUENCE [LARGE SCALE GENOMIC DNA]</scope>
</reference>
<protein>
    <submittedName>
        <fullName evidence="3">DgyrCDS10221</fullName>
    </submittedName>
</protein>
<evidence type="ECO:0000313" key="4">
    <source>
        <dbReference type="Proteomes" id="UP000549394"/>
    </source>
</evidence>
<keyword evidence="2" id="KW-0812">Transmembrane</keyword>
<comment type="caution">
    <text evidence="3">The sequence shown here is derived from an EMBL/GenBank/DDBJ whole genome shotgun (WGS) entry which is preliminary data.</text>
</comment>
<keyword evidence="4" id="KW-1185">Reference proteome</keyword>
<organism evidence="3 4">
    <name type="scientific">Dimorphilus gyrociliatus</name>
    <dbReference type="NCBI Taxonomy" id="2664684"/>
    <lineage>
        <taxon>Eukaryota</taxon>
        <taxon>Metazoa</taxon>
        <taxon>Spiralia</taxon>
        <taxon>Lophotrochozoa</taxon>
        <taxon>Annelida</taxon>
        <taxon>Polychaeta</taxon>
        <taxon>Polychaeta incertae sedis</taxon>
        <taxon>Dinophilidae</taxon>
        <taxon>Dimorphilus</taxon>
    </lineage>
</organism>
<dbReference type="AlphaFoldDB" id="A0A7I8W0Y8"/>
<dbReference type="EMBL" id="CAJFCJ010000015">
    <property type="protein sequence ID" value="CAD5121744.1"/>
    <property type="molecule type" value="Genomic_DNA"/>
</dbReference>
<evidence type="ECO:0000256" key="1">
    <source>
        <dbReference type="SAM" id="Coils"/>
    </source>
</evidence>
<gene>
    <name evidence="3" type="ORF">DGYR_LOCUS9656</name>
</gene>
<dbReference type="Proteomes" id="UP000549394">
    <property type="component" value="Unassembled WGS sequence"/>
</dbReference>
<evidence type="ECO:0000313" key="3">
    <source>
        <dbReference type="EMBL" id="CAD5121744.1"/>
    </source>
</evidence>
<keyword evidence="2" id="KW-0472">Membrane</keyword>
<keyword evidence="2" id="KW-1133">Transmembrane helix</keyword>